<keyword evidence="3" id="KW-0378">Hydrolase</keyword>
<protein>
    <recommendedName>
        <fullName evidence="2">N-acetylmuramoyl-L-alanine amidase</fullName>
        <ecNumber evidence="2">3.5.1.28</ecNumber>
    </recommendedName>
</protein>
<dbReference type="InterPro" id="IPR051206">
    <property type="entry name" value="NAMLAA_amidase_2"/>
</dbReference>
<dbReference type="GO" id="GO:0071555">
    <property type="term" value="P:cell wall organization"/>
    <property type="evidence" value="ECO:0007669"/>
    <property type="project" value="UniProtKB-KW"/>
</dbReference>
<dbReference type="SUPFAM" id="SSF55846">
    <property type="entry name" value="N-acetylmuramoyl-L-alanine amidase-like"/>
    <property type="match status" value="1"/>
</dbReference>
<dbReference type="Pfam" id="PF01510">
    <property type="entry name" value="Amidase_2"/>
    <property type="match status" value="1"/>
</dbReference>
<evidence type="ECO:0000256" key="2">
    <source>
        <dbReference type="ARBA" id="ARBA00011901"/>
    </source>
</evidence>
<dbReference type="EC" id="3.5.1.28" evidence="2"/>
<dbReference type="GO" id="GO:0009253">
    <property type="term" value="P:peptidoglycan catabolic process"/>
    <property type="evidence" value="ECO:0007669"/>
    <property type="project" value="InterPro"/>
</dbReference>
<name>W1YRI1_9ZZZZ</name>
<comment type="caution">
    <text evidence="6">The sequence shown here is derived from an EMBL/GenBank/DDBJ whole genome shotgun (WGS) entry which is preliminary data.</text>
</comment>
<dbReference type="GO" id="GO:0008745">
    <property type="term" value="F:N-acetylmuramoyl-L-alanine amidase activity"/>
    <property type="evidence" value="ECO:0007669"/>
    <property type="project" value="UniProtKB-EC"/>
</dbReference>
<evidence type="ECO:0000256" key="3">
    <source>
        <dbReference type="ARBA" id="ARBA00022801"/>
    </source>
</evidence>
<feature type="domain" description="N-acetylmuramoyl-L-alanine amidase" evidence="5">
    <location>
        <begin position="26"/>
        <end position="161"/>
    </location>
</feature>
<organism evidence="6">
    <name type="scientific">human gut metagenome</name>
    <dbReference type="NCBI Taxonomy" id="408170"/>
    <lineage>
        <taxon>unclassified sequences</taxon>
        <taxon>metagenomes</taxon>
        <taxon>organismal metagenomes</taxon>
    </lineage>
</organism>
<dbReference type="InterPro" id="IPR002502">
    <property type="entry name" value="Amidase_domain"/>
</dbReference>
<keyword evidence="4" id="KW-0961">Cell wall biogenesis/degradation</keyword>
<evidence type="ECO:0000313" key="6">
    <source>
        <dbReference type="EMBL" id="ETJ44340.1"/>
    </source>
</evidence>
<accession>W1YRI1</accession>
<dbReference type="AlphaFoldDB" id="W1YRI1"/>
<dbReference type="CDD" id="cd06583">
    <property type="entry name" value="PGRP"/>
    <property type="match status" value="1"/>
</dbReference>
<sequence>MSFFEGGKVITMIKPIINTTIKASSQNYTKCNSRKIKYIIIHSTGHVATTKNYALALKNNKCNASFHYIIGDKEIYRCIEYNNIAWHIVNPNNTYKIKMVQPKNSNSIGIEMSKLNSNTGKVDETTIKLTGQLVRYLMYLLDIPPNRILRHYDVLSKPCPTGFLTQEKWNKLKLKLLIPHTTIKNAQNYNCIAKVICDNKLNVRNNRPINNKLGKKVDTIENNTFVKLGYVYDNWSSIFYLKNNKILNGFVNINYPKIMGASISLCIY</sequence>
<dbReference type="SMART" id="SM00644">
    <property type="entry name" value="Ami_2"/>
    <property type="match status" value="1"/>
</dbReference>
<evidence type="ECO:0000256" key="1">
    <source>
        <dbReference type="ARBA" id="ARBA00001561"/>
    </source>
</evidence>
<dbReference type="PANTHER" id="PTHR30417:SF1">
    <property type="entry name" value="N-ACETYLMURAMOYL-L-ALANINE AMIDASE AMID"/>
    <property type="match status" value="1"/>
</dbReference>
<dbReference type="Gene3D" id="3.40.80.10">
    <property type="entry name" value="Peptidoglycan recognition protein-like"/>
    <property type="match status" value="1"/>
</dbReference>
<proteinExistence type="predicted"/>
<dbReference type="PANTHER" id="PTHR30417">
    <property type="entry name" value="N-ACETYLMURAMOYL-L-ALANINE AMIDASE AMID"/>
    <property type="match status" value="1"/>
</dbReference>
<evidence type="ECO:0000259" key="5">
    <source>
        <dbReference type="SMART" id="SM00644"/>
    </source>
</evidence>
<reference evidence="6" key="1">
    <citation type="submission" date="2013-12" db="EMBL/GenBank/DDBJ databases">
        <title>A Varibaculum cambriense genome reconstructed from a premature infant gut community with otherwise low bacterial novelty that shifts toward anaerobic metabolism during the third week of life.</title>
        <authorList>
            <person name="Brown C.T."/>
            <person name="Sharon I."/>
            <person name="Thomas B.C."/>
            <person name="Castelle C.J."/>
            <person name="Morowitz M.J."/>
            <person name="Banfield J.F."/>
        </authorList>
    </citation>
    <scope>NUCLEOTIDE SEQUENCE</scope>
</reference>
<evidence type="ECO:0000256" key="4">
    <source>
        <dbReference type="ARBA" id="ARBA00023316"/>
    </source>
</evidence>
<gene>
    <name evidence="6" type="ORF">Q604_UNBC01637G0008</name>
</gene>
<comment type="catalytic activity">
    <reaction evidence="1">
        <text>Hydrolyzes the link between N-acetylmuramoyl residues and L-amino acid residues in certain cell-wall glycopeptides.</text>
        <dbReference type="EC" id="3.5.1.28"/>
    </reaction>
</comment>
<dbReference type="EMBL" id="AZMM01001637">
    <property type="protein sequence ID" value="ETJ44340.1"/>
    <property type="molecule type" value="Genomic_DNA"/>
</dbReference>
<dbReference type="InterPro" id="IPR036505">
    <property type="entry name" value="Amidase/PGRP_sf"/>
</dbReference>
<dbReference type="GO" id="GO:0009254">
    <property type="term" value="P:peptidoglycan turnover"/>
    <property type="evidence" value="ECO:0007669"/>
    <property type="project" value="TreeGrafter"/>
</dbReference>